<dbReference type="EMBL" id="ANMO01000011">
    <property type="protein sequence ID" value="EMB19071.1"/>
    <property type="molecule type" value="Genomic_DNA"/>
</dbReference>
<keyword evidence="1" id="KW-0732">Signal</keyword>
<name>M2A9X5_9BACT</name>
<sequence>MFLMLNKFVAVGALIFCLGGFVGCGPNNDVTVSEVDDSVVHTEEQMAEMEASNAADMMSK</sequence>
<proteinExistence type="predicted"/>
<dbReference type="Proteomes" id="UP000011529">
    <property type="component" value="Unassembled WGS sequence"/>
</dbReference>
<evidence type="ECO:0000313" key="2">
    <source>
        <dbReference type="EMBL" id="EMB19071.1"/>
    </source>
</evidence>
<comment type="caution">
    <text evidence="2">The sequence shown here is derived from an EMBL/GenBank/DDBJ whole genome shotgun (WGS) entry which is preliminary data.</text>
</comment>
<feature type="chain" id="PRO_5004020468" description="Secreted protein" evidence="1">
    <location>
        <begin position="25"/>
        <end position="60"/>
    </location>
</feature>
<dbReference type="PATRIC" id="fig|1263867.3.peg.204"/>
<protein>
    <recommendedName>
        <fullName evidence="4">Secreted protein</fullName>
    </recommendedName>
</protein>
<gene>
    <name evidence="2" type="ORF">RE6C_00189</name>
</gene>
<organism evidence="2 3">
    <name type="scientific">Rhodopirellula europaea 6C</name>
    <dbReference type="NCBI Taxonomy" id="1263867"/>
    <lineage>
        <taxon>Bacteria</taxon>
        <taxon>Pseudomonadati</taxon>
        <taxon>Planctomycetota</taxon>
        <taxon>Planctomycetia</taxon>
        <taxon>Pirellulales</taxon>
        <taxon>Pirellulaceae</taxon>
        <taxon>Rhodopirellula</taxon>
    </lineage>
</organism>
<evidence type="ECO:0008006" key="4">
    <source>
        <dbReference type="Google" id="ProtNLM"/>
    </source>
</evidence>
<evidence type="ECO:0000256" key="1">
    <source>
        <dbReference type="SAM" id="SignalP"/>
    </source>
</evidence>
<evidence type="ECO:0000313" key="3">
    <source>
        <dbReference type="Proteomes" id="UP000011529"/>
    </source>
</evidence>
<reference evidence="2" key="1">
    <citation type="submission" date="2012-11" db="EMBL/GenBank/DDBJ databases">
        <title>Permanent draft genomes of Rhodopirellula europaea strain SH398 and 6C.</title>
        <authorList>
            <person name="Richter M."/>
            <person name="Richter-Heitmann T."/>
            <person name="Frank C."/>
            <person name="Harder J."/>
            <person name="Glockner F.O."/>
        </authorList>
    </citation>
    <scope>NUCLEOTIDE SEQUENCE</scope>
    <source>
        <strain evidence="2">6C</strain>
    </source>
</reference>
<accession>M2A9X5</accession>
<feature type="signal peptide" evidence="1">
    <location>
        <begin position="1"/>
        <end position="24"/>
    </location>
</feature>
<keyword evidence="3" id="KW-1185">Reference proteome</keyword>
<dbReference type="AlphaFoldDB" id="M2A9X5"/>
<dbReference type="PROSITE" id="PS51257">
    <property type="entry name" value="PROKAR_LIPOPROTEIN"/>
    <property type="match status" value="1"/>
</dbReference>
<reference evidence="2" key="2">
    <citation type="journal article" date="2013" name="Mar. Genomics">
        <title>Expression of sulfatases in Rhodopirellula baltica and the diversity of sulfatases in the genus Rhodopirellula.</title>
        <authorList>
            <person name="Wegner C.E."/>
            <person name="Richter-Heitmann T."/>
            <person name="Klindworth A."/>
            <person name="Klockow C."/>
            <person name="Richter M."/>
            <person name="Achstetter T."/>
            <person name="Glockner F.O."/>
            <person name="Harder J."/>
        </authorList>
    </citation>
    <scope>NUCLEOTIDE SEQUENCE [LARGE SCALE GENOMIC DNA]</scope>
    <source>
        <strain evidence="2">6C</strain>
    </source>
</reference>